<dbReference type="OrthoDB" id="103879at2759"/>
<keyword evidence="2" id="KW-1185">Reference proteome</keyword>
<organism evidence="1 2">
    <name type="scientific">Plasmopara halstedii</name>
    <name type="common">Downy mildew of sunflower</name>
    <dbReference type="NCBI Taxonomy" id="4781"/>
    <lineage>
        <taxon>Eukaryota</taxon>
        <taxon>Sar</taxon>
        <taxon>Stramenopiles</taxon>
        <taxon>Oomycota</taxon>
        <taxon>Peronosporomycetes</taxon>
        <taxon>Peronosporales</taxon>
        <taxon>Peronosporaceae</taxon>
        <taxon>Plasmopara</taxon>
    </lineage>
</organism>
<dbReference type="AlphaFoldDB" id="A0A0P1B8E9"/>
<accession>A0A0P1B8E9</accession>
<protein>
    <submittedName>
        <fullName evidence="1">Tigger transposable element-derived protein</fullName>
    </submittedName>
</protein>
<name>A0A0P1B8E9_PLAHL</name>
<reference evidence="2" key="1">
    <citation type="submission" date="2014-09" db="EMBL/GenBank/DDBJ databases">
        <authorList>
            <person name="Sharma Rahul"/>
            <person name="Thines Marco"/>
        </authorList>
    </citation>
    <scope>NUCLEOTIDE SEQUENCE [LARGE SCALE GENOMIC DNA]</scope>
</reference>
<dbReference type="Proteomes" id="UP000054928">
    <property type="component" value="Unassembled WGS sequence"/>
</dbReference>
<evidence type="ECO:0000313" key="1">
    <source>
        <dbReference type="EMBL" id="CEG50270.1"/>
    </source>
</evidence>
<dbReference type="GeneID" id="36403047"/>
<dbReference type="EMBL" id="CCYD01003101">
    <property type="protein sequence ID" value="CEG50270.1"/>
    <property type="molecule type" value="Genomic_DNA"/>
</dbReference>
<evidence type="ECO:0000313" key="2">
    <source>
        <dbReference type="Proteomes" id="UP000054928"/>
    </source>
</evidence>
<sequence>MAMVNDALPAIRDTLDKYDLCDIYNMDETGLFHRMQADNSLATKQLEGRKQTRSGLH</sequence>
<proteinExistence type="predicted"/>
<dbReference type="RefSeq" id="XP_024586639.1">
    <property type="nucleotide sequence ID" value="XM_024721551.1"/>
</dbReference>